<keyword evidence="6" id="KW-0464">Manganese</keyword>
<dbReference type="Gene3D" id="3.90.79.10">
    <property type="entry name" value="Nucleoside Triphosphate Pyrophosphohydrolase"/>
    <property type="match status" value="1"/>
</dbReference>
<accession>A0ABT0AFU7</accession>
<dbReference type="InterPro" id="IPR000086">
    <property type="entry name" value="NUDIX_hydrolase_dom"/>
</dbReference>
<evidence type="ECO:0000259" key="7">
    <source>
        <dbReference type="PROSITE" id="PS51462"/>
    </source>
</evidence>
<dbReference type="PROSITE" id="PS51462">
    <property type="entry name" value="NUDIX"/>
    <property type="match status" value="1"/>
</dbReference>
<organism evidence="8 9">
    <name type="scientific">Novosphingobium mangrovi</name>
    <name type="common">ex Hu et al. 2023</name>
    <dbReference type="NCBI Taxonomy" id="2930094"/>
    <lineage>
        <taxon>Bacteria</taxon>
        <taxon>Pseudomonadati</taxon>
        <taxon>Pseudomonadota</taxon>
        <taxon>Alphaproteobacteria</taxon>
        <taxon>Sphingomonadales</taxon>
        <taxon>Sphingomonadaceae</taxon>
        <taxon>Novosphingobium</taxon>
    </lineage>
</organism>
<dbReference type="PANTHER" id="PTHR12318">
    <property type="entry name" value="TESTOSTERONE-REGULATED PROTEIN RP2"/>
    <property type="match status" value="1"/>
</dbReference>
<evidence type="ECO:0000313" key="8">
    <source>
        <dbReference type="EMBL" id="MCJ1962083.1"/>
    </source>
</evidence>
<protein>
    <submittedName>
        <fullName evidence="8">NUDIX domain-containing protein</fullName>
    </submittedName>
</protein>
<dbReference type="SUPFAM" id="SSF55811">
    <property type="entry name" value="Nudix"/>
    <property type="match status" value="1"/>
</dbReference>
<evidence type="ECO:0000256" key="4">
    <source>
        <dbReference type="ARBA" id="ARBA00022801"/>
    </source>
</evidence>
<comment type="caution">
    <text evidence="8">The sequence shown here is derived from an EMBL/GenBank/DDBJ whole genome shotgun (WGS) entry which is preliminary data.</text>
</comment>
<dbReference type="PANTHER" id="PTHR12318:SF0">
    <property type="entry name" value="ACYL-COENZYME A DIPHOSPHATASE NUDT19"/>
    <property type="match status" value="1"/>
</dbReference>
<keyword evidence="5" id="KW-0460">Magnesium</keyword>
<evidence type="ECO:0000256" key="2">
    <source>
        <dbReference type="ARBA" id="ARBA00001946"/>
    </source>
</evidence>
<comment type="cofactor">
    <cofactor evidence="2">
        <name>Mg(2+)</name>
        <dbReference type="ChEBI" id="CHEBI:18420"/>
    </cofactor>
</comment>
<dbReference type="Proteomes" id="UP001162802">
    <property type="component" value="Unassembled WGS sequence"/>
</dbReference>
<comment type="cofactor">
    <cofactor evidence="1">
        <name>Mn(2+)</name>
        <dbReference type="ChEBI" id="CHEBI:29035"/>
    </cofactor>
</comment>
<sequence length="261" mass="28655">MTASHAPTDPPKDMVPAATVVIFRRNPRPGAPPELLMVKRAPKMRFAAGALVFPGGRVDAEDTALARRLLPDEDTALGAARIAAIRETLEETGLLIANPVAVSPQAVREGRELLLREGALAPVLERMGWALDPKRLTFYAHWCAPGVRPFDTRFFLTDLGSGQVDIAVDETENTHLFWASARDTLALCDRGEGRVIFPTRRNLERLARHASFADARADAQAHPPRRIRPVIEKREDGDWLTIPADMGYPVCAEAMASVQRG</sequence>
<evidence type="ECO:0000256" key="6">
    <source>
        <dbReference type="ARBA" id="ARBA00023211"/>
    </source>
</evidence>
<evidence type="ECO:0000256" key="3">
    <source>
        <dbReference type="ARBA" id="ARBA00022723"/>
    </source>
</evidence>
<evidence type="ECO:0000256" key="5">
    <source>
        <dbReference type="ARBA" id="ARBA00022842"/>
    </source>
</evidence>
<dbReference type="EMBL" id="JALHAT010000031">
    <property type="protein sequence ID" value="MCJ1962083.1"/>
    <property type="molecule type" value="Genomic_DNA"/>
</dbReference>
<reference evidence="8" key="1">
    <citation type="submission" date="2022-03" db="EMBL/GenBank/DDBJ databases">
        <title>Identification of a novel bacterium isolated from mangrove sediments.</title>
        <authorList>
            <person name="Pan X."/>
        </authorList>
    </citation>
    <scope>NUCLEOTIDE SEQUENCE</scope>
    <source>
        <strain evidence="8">B2637</strain>
    </source>
</reference>
<dbReference type="InterPro" id="IPR039121">
    <property type="entry name" value="NUDT19"/>
</dbReference>
<keyword evidence="9" id="KW-1185">Reference proteome</keyword>
<dbReference type="InterPro" id="IPR015797">
    <property type="entry name" value="NUDIX_hydrolase-like_dom_sf"/>
</dbReference>
<proteinExistence type="predicted"/>
<dbReference type="CDD" id="cd18870">
    <property type="entry name" value="NUDIX_AcylCoAdiphos_Nudt19"/>
    <property type="match status" value="1"/>
</dbReference>
<feature type="domain" description="Nudix hydrolase" evidence="7">
    <location>
        <begin position="13"/>
        <end position="201"/>
    </location>
</feature>
<dbReference type="RefSeq" id="WP_243801740.1">
    <property type="nucleotide sequence ID" value="NZ_JALHAT010000031.1"/>
</dbReference>
<name>A0ABT0AFU7_9SPHN</name>
<evidence type="ECO:0000256" key="1">
    <source>
        <dbReference type="ARBA" id="ARBA00001936"/>
    </source>
</evidence>
<gene>
    <name evidence="8" type="ORF">MTR65_15425</name>
</gene>
<keyword evidence="4" id="KW-0378">Hydrolase</keyword>
<evidence type="ECO:0000313" key="9">
    <source>
        <dbReference type="Proteomes" id="UP001162802"/>
    </source>
</evidence>
<keyword evidence="3" id="KW-0479">Metal-binding</keyword>